<dbReference type="Proteomes" id="UP000187203">
    <property type="component" value="Unassembled WGS sequence"/>
</dbReference>
<evidence type="ECO:0000313" key="1">
    <source>
        <dbReference type="EMBL" id="OMO98241.1"/>
    </source>
</evidence>
<dbReference type="AlphaFoldDB" id="A0A1R3JU18"/>
<keyword evidence="2" id="KW-1185">Reference proteome</keyword>
<evidence type="ECO:0008006" key="3">
    <source>
        <dbReference type="Google" id="ProtNLM"/>
    </source>
</evidence>
<sequence length="313" mass="35061">MYMTTNRRDVFTNYAFIRYRFLEEYQGAISFGNGRKLDGKTLVVKKALVRRQDVSPYVRGGRGAEGLIGGMGLTEKAIGLIWLGVLQDFRGIRDGGAGSQIKDGVFKDLPLKDSDELAESNDGYFSSAEVDISVHILEGDMEWLIRSVIVVFVALTNIEEVAELIKNSYSNIVVRVCSKIMLVLTVEDELSIDGCIQMVKVICKDWIIDISPWDSFHSQRVSIVWINLQELNQMEVAKFVTVKDSFQVNQNFQIQKESDLLGAADSLLRNQEIVNVQGGKGSSINHVYESRDVLGSDVDNDDDRINLFTLCVS</sequence>
<dbReference type="EMBL" id="AWUE01015367">
    <property type="protein sequence ID" value="OMO98241.1"/>
    <property type="molecule type" value="Genomic_DNA"/>
</dbReference>
<reference evidence="2" key="1">
    <citation type="submission" date="2013-09" db="EMBL/GenBank/DDBJ databases">
        <title>Corchorus olitorius genome sequencing.</title>
        <authorList>
            <person name="Alam M."/>
            <person name="Haque M.S."/>
            <person name="Islam M.S."/>
            <person name="Emdad E.M."/>
            <person name="Islam M.M."/>
            <person name="Ahmed B."/>
            <person name="Halim A."/>
            <person name="Hossen Q.M.M."/>
            <person name="Hossain M.Z."/>
            <person name="Ahmed R."/>
            <person name="Khan M.M."/>
            <person name="Islam R."/>
            <person name="Rashid M.M."/>
            <person name="Khan S.A."/>
            <person name="Rahman M.S."/>
            <person name="Alam M."/>
            <person name="Yahiya A.S."/>
            <person name="Khan M.S."/>
            <person name="Azam M.S."/>
            <person name="Haque T."/>
            <person name="Lashkar M.Z.H."/>
            <person name="Akhand A.I."/>
            <person name="Morshed G."/>
            <person name="Roy S."/>
            <person name="Uddin K.S."/>
            <person name="Rabeya T."/>
            <person name="Hossain A.S."/>
            <person name="Chowdhury A."/>
            <person name="Snigdha A.R."/>
            <person name="Mortoza M.S."/>
            <person name="Matin S.A."/>
            <person name="Hoque S.M.E."/>
            <person name="Islam M.K."/>
            <person name="Roy D.K."/>
            <person name="Haider R."/>
            <person name="Moosa M.M."/>
            <person name="Elias S.M."/>
            <person name="Hasan A.M."/>
            <person name="Jahan S."/>
            <person name="Shafiuddin M."/>
            <person name="Mahmood N."/>
            <person name="Shommy N.S."/>
        </authorList>
    </citation>
    <scope>NUCLEOTIDE SEQUENCE [LARGE SCALE GENOMIC DNA]</scope>
    <source>
        <strain evidence="2">cv. O-4</strain>
    </source>
</reference>
<name>A0A1R3JU18_9ROSI</name>
<dbReference type="GO" id="GO:0003676">
    <property type="term" value="F:nucleic acid binding"/>
    <property type="evidence" value="ECO:0007669"/>
    <property type="project" value="InterPro"/>
</dbReference>
<comment type="caution">
    <text evidence="1">The sequence shown here is derived from an EMBL/GenBank/DDBJ whole genome shotgun (WGS) entry which is preliminary data.</text>
</comment>
<proteinExistence type="predicted"/>
<dbReference type="InterPro" id="IPR035979">
    <property type="entry name" value="RBD_domain_sf"/>
</dbReference>
<accession>A0A1R3JU18</accession>
<organism evidence="1 2">
    <name type="scientific">Corchorus olitorius</name>
    <dbReference type="NCBI Taxonomy" id="93759"/>
    <lineage>
        <taxon>Eukaryota</taxon>
        <taxon>Viridiplantae</taxon>
        <taxon>Streptophyta</taxon>
        <taxon>Embryophyta</taxon>
        <taxon>Tracheophyta</taxon>
        <taxon>Spermatophyta</taxon>
        <taxon>Magnoliopsida</taxon>
        <taxon>eudicotyledons</taxon>
        <taxon>Gunneridae</taxon>
        <taxon>Pentapetalae</taxon>
        <taxon>rosids</taxon>
        <taxon>malvids</taxon>
        <taxon>Malvales</taxon>
        <taxon>Malvaceae</taxon>
        <taxon>Grewioideae</taxon>
        <taxon>Apeibeae</taxon>
        <taxon>Corchorus</taxon>
    </lineage>
</organism>
<gene>
    <name evidence="1" type="ORF">COLO4_14050</name>
</gene>
<protein>
    <recommendedName>
        <fullName evidence="3">Nucleotide-binding, alpha-beta plait</fullName>
    </recommendedName>
</protein>
<evidence type="ECO:0000313" key="2">
    <source>
        <dbReference type="Proteomes" id="UP000187203"/>
    </source>
</evidence>
<dbReference type="CDD" id="cd00590">
    <property type="entry name" value="RRM_SF"/>
    <property type="match status" value="1"/>
</dbReference>
<dbReference type="SUPFAM" id="SSF54928">
    <property type="entry name" value="RNA-binding domain, RBD"/>
    <property type="match status" value="1"/>
</dbReference>